<dbReference type="PANTHER" id="PTHR11575:SF24">
    <property type="entry name" value="5'-NUCLEOTIDASE"/>
    <property type="match status" value="1"/>
</dbReference>
<dbReference type="GO" id="GO:0009166">
    <property type="term" value="P:nucleotide catabolic process"/>
    <property type="evidence" value="ECO:0007669"/>
    <property type="project" value="InterPro"/>
</dbReference>
<dbReference type="InterPro" id="IPR029052">
    <property type="entry name" value="Metallo-depent_PP-like"/>
</dbReference>
<evidence type="ECO:0000313" key="5">
    <source>
        <dbReference type="Proteomes" id="UP001214415"/>
    </source>
</evidence>
<evidence type="ECO:0000259" key="3">
    <source>
        <dbReference type="Pfam" id="PF02872"/>
    </source>
</evidence>
<protein>
    <recommendedName>
        <fullName evidence="3">5'-Nucleotidase C-terminal domain-containing protein</fullName>
    </recommendedName>
</protein>
<dbReference type="Gene3D" id="3.60.21.10">
    <property type="match status" value="1"/>
</dbReference>
<dbReference type="Proteomes" id="UP001214415">
    <property type="component" value="Chromosome 5"/>
</dbReference>
<proteinExistence type="inferred from homology"/>
<dbReference type="InterPro" id="IPR008334">
    <property type="entry name" value="5'-Nucleotdase_C"/>
</dbReference>
<reference evidence="4" key="1">
    <citation type="submission" date="2023-03" db="EMBL/GenBank/DDBJ databases">
        <title>Mating type loci evolution in Malassezia.</title>
        <authorList>
            <person name="Coelho M.A."/>
        </authorList>
    </citation>
    <scope>NUCLEOTIDE SEQUENCE</scope>
    <source>
        <strain evidence="4">CBS 12830</strain>
    </source>
</reference>
<accession>A0AAF0IZY5</accession>
<dbReference type="EMBL" id="CP119904">
    <property type="protein sequence ID" value="WFD24127.1"/>
    <property type="molecule type" value="Genomic_DNA"/>
</dbReference>
<evidence type="ECO:0000256" key="2">
    <source>
        <dbReference type="SAM" id="SignalP"/>
    </source>
</evidence>
<dbReference type="Gene3D" id="3.90.780.10">
    <property type="entry name" value="5'-Nucleotidase, C-terminal domain"/>
    <property type="match status" value="1"/>
</dbReference>
<name>A0AAF0IZY5_9BASI</name>
<keyword evidence="2" id="KW-0732">Signal</keyword>
<comment type="similarity">
    <text evidence="1">Belongs to the 5'-nucleotidase family.</text>
</comment>
<dbReference type="SUPFAM" id="SSF55816">
    <property type="entry name" value="5'-nucleotidase (syn. UDP-sugar hydrolase), C-terminal domain"/>
    <property type="match status" value="1"/>
</dbReference>
<dbReference type="InterPro" id="IPR036907">
    <property type="entry name" value="5'-Nucleotdase_C_sf"/>
</dbReference>
<dbReference type="AlphaFoldDB" id="A0AAF0IZY5"/>
<keyword evidence="5" id="KW-1185">Reference proteome</keyword>
<dbReference type="Pfam" id="PF02872">
    <property type="entry name" value="5_nucleotid_C"/>
    <property type="match status" value="1"/>
</dbReference>
<feature type="chain" id="PRO_5042163644" description="5'-Nucleotidase C-terminal domain-containing protein" evidence="2">
    <location>
        <begin position="18"/>
        <end position="468"/>
    </location>
</feature>
<feature type="signal peptide" evidence="2">
    <location>
        <begin position="1"/>
        <end position="17"/>
    </location>
</feature>
<dbReference type="PANTHER" id="PTHR11575">
    <property type="entry name" value="5'-NUCLEOTIDASE-RELATED"/>
    <property type="match status" value="1"/>
</dbReference>
<evidence type="ECO:0000313" key="4">
    <source>
        <dbReference type="EMBL" id="WFD24127.1"/>
    </source>
</evidence>
<organism evidence="4 5">
    <name type="scientific">Malassezia equina</name>
    <dbReference type="NCBI Taxonomy" id="1381935"/>
    <lineage>
        <taxon>Eukaryota</taxon>
        <taxon>Fungi</taxon>
        <taxon>Dikarya</taxon>
        <taxon>Basidiomycota</taxon>
        <taxon>Ustilaginomycotina</taxon>
        <taxon>Malasseziomycetes</taxon>
        <taxon>Malasseziales</taxon>
        <taxon>Malasseziaceae</taxon>
        <taxon>Malassezia</taxon>
    </lineage>
</organism>
<dbReference type="SUPFAM" id="SSF56300">
    <property type="entry name" value="Metallo-dependent phosphatases"/>
    <property type="match status" value="1"/>
</dbReference>
<gene>
    <name evidence="4" type="ORF">MEQU1_002824</name>
</gene>
<feature type="domain" description="5'-Nucleotidase C-terminal" evidence="3">
    <location>
        <begin position="302"/>
        <end position="425"/>
    </location>
</feature>
<evidence type="ECO:0000256" key="1">
    <source>
        <dbReference type="ARBA" id="ARBA00006654"/>
    </source>
</evidence>
<sequence>MRLALLLFVCLGSYVHANCVASLLYFQDCHEIVPVPHKNDTWGGIARLATVLQAHNSTHTDIVFGGDLAGGTLFGALYKGVPFVNVFNQLGVTLANFGQHDFDFGYHHTLDLYQLSDFPWISSNLIHASTHAPFVNTTHILRRHGEIRLGYIGLTTNMNSTVSTGLLEEPIVRASRRAIQALGDVDAVVAVTQLNNASAWELMTALPSIHVLLREEDNAASLGSVDEVAPGRYIVSPRGDYGTVTEVSFKKEQGCLKTWIDVHKVDSSVRQDPAFLPLQTQLERSFNETLSQRVGTAADPFSVAEAGALVTDAYRHESGAQLAWQGYGGIRSSIPPGAITLRSLYSVLPFGDALGVINVTGADVRDALQRTLDDMTDETELPFVSGMNFAYTQHTSTYDLVNITLPNGHAMDPSAHYSLVLPNFHVADTFAHPKFIAKNVTTDVMALIHAVQAWHTVQPAPRRAHLVS</sequence>
<dbReference type="InterPro" id="IPR006179">
    <property type="entry name" value="5_nucleotidase/apyrase"/>
</dbReference>
<dbReference type="GO" id="GO:0016787">
    <property type="term" value="F:hydrolase activity"/>
    <property type="evidence" value="ECO:0007669"/>
    <property type="project" value="InterPro"/>
</dbReference>